<proteinExistence type="predicted"/>
<dbReference type="PROSITE" id="PS51257">
    <property type="entry name" value="PROKAR_LIPOPROTEIN"/>
    <property type="match status" value="1"/>
</dbReference>
<evidence type="ECO:0000313" key="1">
    <source>
        <dbReference type="EMBL" id="SJM92738.1"/>
    </source>
</evidence>
<evidence type="ECO:0000313" key="2">
    <source>
        <dbReference type="Proteomes" id="UP000195667"/>
    </source>
</evidence>
<dbReference type="EMBL" id="FUKI01000108">
    <property type="protein sequence ID" value="SJM92738.1"/>
    <property type="molecule type" value="Genomic_DNA"/>
</dbReference>
<dbReference type="Proteomes" id="UP000195667">
    <property type="component" value="Unassembled WGS sequence"/>
</dbReference>
<organism evidence="1 2">
    <name type="scientific">Crenothrix polyspora</name>
    <dbReference type="NCBI Taxonomy" id="360316"/>
    <lineage>
        <taxon>Bacteria</taxon>
        <taxon>Pseudomonadati</taxon>
        <taxon>Pseudomonadota</taxon>
        <taxon>Gammaproteobacteria</taxon>
        <taxon>Methylococcales</taxon>
        <taxon>Crenotrichaceae</taxon>
        <taxon>Crenothrix</taxon>
    </lineage>
</organism>
<dbReference type="AlphaFoldDB" id="A0A1R4H8Z6"/>
<gene>
    <name evidence="1" type="ORF">CRENPOLYSF1_330034</name>
</gene>
<dbReference type="OrthoDB" id="8437309at2"/>
<accession>A0A1R4H8Z6</accession>
<protein>
    <submittedName>
        <fullName evidence="1">Esterase/lipase/thioesterase family lipase</fullName>
    </submittedName>
</protein>
<name>A0A1R4H8Z6_9GAMM</name>
<sequence length="428" mass="47466">MRYFNTGGHGRLILILSFLITGCAANSMYRTAYDTCQLTANVDCNTHSLQQHTDKVNGTEYLLGFVEIDDQGQWRDRKQMQALIDTLYASAAKQSVLINVFVHGWHHNAAPGDSNIEGFKQVLARISHAESKKIDHKQQRKVIGVYVGWRGESILIPGIKNLTFWDRKNTAQDIGYLGITELLLKLEEIANVRNAIAPPIKSRLIVIGHSFGGAVVYSATSQILMSRFVDSQANKGFVDTAKGFGDLVVLLNPAFEALRYAPAFDLAQSRCSFFENQTPKLAILTSETDNATGVAFPLGRTLNTFFESHSKVNRNDCGYAMTLDEGEADRNTVGHYLPLVSHTLTPLRGKNIAHVVSNAPIKNIWSQQKSGGSTQFGQTVLTHLKKTVPRSPYLNIRVDKALMDGHNDIFRPEVDGFIDLLIQMSTVD</sequence>
<keyword evidence="2" id="KW-1185">Reference proteome</keyword>
<reference evidence="2" key="1">
    <citation type="submission" date="2017-02" db="EMBL/GenBank/DDBJ databases">
        <authorList>
            <person name="Daims H."/>
        </authorList>
    </citation>
    <scope>NUCLEOTIDE SEQUENCE [LARGE SCALE GENOMIC DNA]</scope>
</reference>